<dbReference type="PANTHER" id="PTHR10625">
    <property type="entry name" value="HISTONE DEACETYLASE HDAC1-RELATED"/>
    <property type="match status" value="1"/>
</dbReference>
<gene>
    <name evidence="3" type="ORF">CHLNCDRAFT_25722</name>
</gene>
<protein>
    <recommendedName>
        <fullName evidence="2">Histone deacetylase domain-containing protein</fullName>
    </recommendedName>
</protein>
<accession>E1ZKN2</accession>
<evidence type="ECO:0000313" key="3">
    <source>
        <dbReference type="EMBL" id="EFN53410.1"/>
    </source>
</evidence>
<keyword evidence="1" id="KW-0378">Hydrolase</keyword>
<dbReference type="GO" id="GO:0016787">
    <property type="term" value="F:hydrolase activity"/>
    <property type="evidence" value="ECO:0007669"/>
    <property type="project" value="UniProtKB-KW"/>
</dbReference>
<dbReference type="GO" id="GO:0040029">
    <property type="term" value="P:epigenetic regulation of gene expression"/>
    <property type="evidence" value="ECO:0007669"/>
    <property type="project" value="TreeGrafter"/>
</dbReference>
<keyword evidence="4" id="KW-1185">Reference proteome</keyword>
<dbReference type="EMBL" id="GL433851">
    <property type="protein sequence ID" value="EFN53410.1"/>
    <property type="molecule type" value="Genomic_DNA"/>
</dbReference>
<dbReference type="OMA" id="DGFCIFN"/>
<dbReference type="GO" id="GO:0004407">
    <property type="term" value="F:histone deacetylase activity"/>
    <property type="evidence" value="ECO:0007669"/>
    <property type="project" value="InterPro"/>
</dbReference>
<dbReference type="OrthoDB" id="437693at2759"/>
<dbReference type="InterPro" id="IPR023696">
    <property type="entry name" value="Ureohydrolase_dom_sf"/>
</dbReference>
<dbReference type="CDD" id="cd09993">
    <property type="entry name" value="HDAC_classIV"/>
    <property type="match status" value="1"/>
</dbReference>
<dbReference type="SUPFAM" id="SSF52768">
    <property type="entry name" value="Arginase/deacetylase"/>
    <property type="match status" value="1"/>
</dbReference>
<evidence type="ECO:0000313" key="4">
    <source>
        <dbReference type="Proteomes" id="UP000008141"/>
    </source>
</evidence>
<dbReference type="AlphaFoldDB" id="E1ZKN2"/>
<dbReference type="InterPro" id="IPR000286">
    <property type="entry name" value="HDACs"/>
</dbReference>
<proteinExistence type="predicted"/>
<evidence type="ECO:0000259" key="2">
    <source>
        <dbReference type="Pfam" id="PF00850"/>
    </source>
</evidence>
<dbReference type="InParanoid" id="E1ZKN2"/>
<dbReference type="PANTHER" id="PTHR10625:SF32">
    <property type="entry name" value="HISTONE DEACETYLASE"/>
    <property type="match status" value="1"/>
</dbReference>
<sequence>MPEHHETRDLWFQSNTRLSIAAPPVVYHPLYSAPQLAPGHRFPMAVFSTIHRLLLADGVVDPRQVHQPSALPGRDLLHLAHAAEYVDAFCGGSLDEQRVRRIGFGEATRTRLLVDRTLAEVAGTILTAELALGHGLACNTAGGTHHAFSDYGSGFCILNDLAITAQLLLHQRRCQRILILDLDVHQGDGTAAIFSGRQDVFTLSVHAASNFPARKQASHLDIALPDGTADNEYLRVVAESLSGVLQAFRPDLVLYDAGVDPHADDALGRLALSDAGLWRRELLVLDSCLGMGVPVAAYVGGGYHADLEVLARRHCWLHRAAAQMWEEHGL</sequence>
<dbReference type="STRING" id="554065.E1ZKN2"/>
<organism evidence="4">
    <name type="scientific">Chlorella variabilis</name>
    <name type="common">Green alga</name>
    <dbReference type="NCBI Taxonomy" id="554065"/>
    <lineage>
        <taxon>Eukaryota</taxon>
        <taxon>Viridiplantae</taxon>
        <taxon>Chlorophyta</taxon>
        <taxon>core chlorophytes</taxon>
        <taxon>Trebouxiophyceae</taxon>
        <taxon>Chlorellales</taxon>
        <taxon>Chlorellaceae</taxon>
        <taxon>Chlorella clade</taxon>
        <taxon>Chlorella</taxon>
    </lineage>
</organism>
<dbReference type="KEGG" id="cvr:CHLNCDRAFT_25722"/>
<dbReference type="PRINTS" id="PR01270">
    <property type="entry name" value="HDASUPER"/>
</dbReference>
<dbReference type="eggNOG" id="KOG1344">
    <property type="taxonomic scope" value="Eukaryota"/>
</dbReference>
<dbReference type="GeneID" id="17353045"/>
<name>E1ZKN2_CHLVA</name>
<dbReference type="InterPro" id="IPR037138">
    <property type="entry name" value="His_deacetylse_dom_sf"/>
</dbReference>
<dbReference type="InterPro" id="IPR023801">
    <property type="entry name" value="His_deacetylse_dom"/>
</dbReference>
<dbReference type="Pfam" id="PF00850">
    <property type="entry name" value="Hist_deacetyl"/>
    <property type="match status" value="1"/>
</dbReference>
<reference evidence="3 4" key="1">
    <citation type="journal article" date="2010" name="Plant Cell">
        <title>The Chlorella variabilis NC64A genome reveals adaptation to photosymbiosis, coevolution with viruses, and cryptic sex.</title>
        <authorList>
            <person name="Blanc G."/>
            <person name="Duncan G."/>
            <person name="Agarkova I."/>
            <person name="Borodovsky M."/>
            <person name="Gurnon J."/>
            <person name="Kuo A."/>
            <person name="Lindquist E."/>
            <person name="Lucas S."/>
            <person name="Pangilinan J."/>
            <person name="Polle J."/>
            <person name="Salamov A."/>
            <person name="Terry A."/>
            <person name="Yamada T."/>
            <person name="Dunigan D.D."/>
            <person name="Grigoriev I.V."/>
            <person name="Claverie J.M."/>
            <person name="Van Etten J.L."/>
        </authorList>
    </citation>
    <scope>NUCLEOTIDE SEQUENCE [LARGE SCALE GENOMIC DNA]</scope>
    <source>
        <strain evidence="3 4">NC64A</strain>
    </source>
</reference>
<feature type="domain" description="Histone deacetylase" evidence="2">
    <location>
        <begin position="46"/>
        <end position="306"/>
    </location>
</feature>
<dbReference type="InterPro" id="IPR044150">
    <property type="entry name" value="HDAC_classIV"/>
</dbReference>
<dbReference type="Gene3D" id="3.40.800.20">
    <property type="entry name" value="Histone deacetylase domain"/>
    <property type="match status" value="1"/>
</dbReference>
<evidence type="ECO:0000256" key="1">
    <source>
        <dbReference type="ARBA" id="ARBA00022801"/>
    </source>
</evidence>
<dbReference type="Proteomes" id="UP000008141">
    <property type="component" value="Unassembled WGS sequence"/>
</dbReference>
<dbReference type="RefSeq" id="XP_005845512.1">
    <property type="nucleotide sequence ID" value="XM_005845450.1"/>
</dbReference>